<keyword evidence="3" id="KW-1185">Reference proteome</keyword>
<accession>A0A5M6DL87</accession>
<dbReference type="EMBL" id="VWSF01000003">
    <property type="protein sequence ID" value="KAA5548213.1"/>
    <property type="molecule type" value="Genomic_DNA"/>
</dbReference>
<dbReference type="PIRSF" id="PIRSF039123">
    <property type="entry name" value="Diphthamide_synthase"/>
    <property type="match status" value="1"/>
</dbReference>
<gene>
    <name evidence="2" type="ORF">F0145_05645</name>
</gene>
<dbReference type="Gene3D" id="3.90.1490.10">
    <property type="entry name" value="putative n-type atp pyrophosphatase, domain 2"/>
    <property type="match status" value="1"/>
</dbReference>
<protein>
    <submittedName>
        <fullName evidence="2">Diphthine--ammonia ligase</fullName>
        <ecNumber evidence="2">6.3.1.14</ecNumber>
    </submittedName>
</protein>
<evidence type="ECO:0000313" key="3">
    <source>
        <dbReference type="Proteomes" id="UP000323426"/>
    </source>
</evidence>
<dbReference type="Pfam" id="PF01902">
    <property type="entry name" value="Diphthami_syn_2"/>
    <property type="match status" value="1"/>
</dbReference>
<organism evidence="2 3">
    <name type="scientific">Adhaeribacter rhizoryzae</name>
    <dbReference type="NCBI Taxonomy" id="2607907"/>
    <lineage>
        <taxon>Bacteria</taxon>
        <taxon>Pseudomonadati</taxon>
        <taxon>Bacteroidota</taxon>
        <taxon>Cytophagia</taxon>
        <taxon>Cytophagales</taxon>
        <taxon>Hymenobacteraceae</taxon>
        <taxon>Adhaeribacter</taxon>
    </lineage>
</organism>
<dbReference type="NCBIfam" id="TIGR00290">
    <property type="entry name" value="MJ0570_dom"/>
    <property type="match status" value="1"/>
</dbReference>
<dbReference type="InterPro" id="IPR030662">
    <property type="entry name" value="DPH6/MJ0570"/>
</dbReference>
<sequence>MKDAFFAWSGGKDSALGLYRVLQQQQYLVKYLLTTVNEAHQRVSMHGVRLSLLEQQAHAIGIPLKIVWVPETPSMAEYEALMAEAMLSFKAEGIAIGIFGDIFLEDLRQYREAKLNQVGLQTAFPLWGENTTYLVQTFIKSGFRAKLVCVSDQRLGRSFIGRALDASLLQDLPPQVDPAGENGEYHSFVYDGPIFKTPVSFTTGEIIMRDYAPATDKDAECGTNTTQAYDTRFWFCDLIPEPG</sequence>
<keyword evidence="2" id="KW-0436">Ligase</keyword>
<dbReference type="GO" id="GO:0017178">
    <property type="term" value="F:diphthine-ammonia ligase activity"/>
    <property type="evidence" value="ECO:0007669"/>
    <property type="project" value="UniProtKB-EC"/>
</dbReference>
<evidence type="ECO:0000313" key="2">
    <source>
        <dbReference type="EMBL" id="KAA5548213.1"/>
    </source>
</evidence>
<dbReference type="RefSeq" id="WP_150087346.1">
    <property type="nucleotide sequence ID" value="NZ_VWSF01000003.1"/>
</dbReference>
<dbReference type="CDD" id="cd01994">
    <property type="entry name" value="AANH_PF0828-like"/>
    <property type="match status" value="1"/>
</dbReference>
<dbReference type="SUPFAM" id="SSF52402">
    <property type="entry name" value="Adenine nucleotide alpha hydrolases-like"/>
    <property type="match status" value="1"/>
</dbReference>
<dbReference type="AlphaFoldDB" id="A0A5M6DL87"/>
<dbReference type="Gene3D" id="3.40.50.620">
    <property type="entry name" value="HUPs"/>
    <property type="match status" value="1"/>
</dbReference>
<proteinExistence type="predicted"/>
<reference evidence="2 3" key="1">
    <citation type="submission" date="2019-09" db="EMBL/GenBank/DDBJ databases">
        <title>Genome sequence and assembly of Adhaeribacter sp.</title>
        <authorList>
            <person name="Chhetri G."/>
        </authorList>
    </citation>
    <scope>NUCLEOTIDE SEQUENCE [LARGE SCALE GENOMIC DNA]</scope>
    <source>
        <strain evidence="2 3">DK36</strain>
    </source>
</reference>
<dbReference type="Proteomes" id="UP000323426">
    <property type="component" value="Unassembled WGS sequence"/>
</dbReference>
<dbReference type="EC" id="6.3.1.14" evidence="2"/>
<feature type="domain" description="Diphthamide synthase" evidence="1">
    <location>
        <begin position="7"/>
        <end position="200"/>
    </location>
</feature>
<dbReference type="InterPro" id="IPR002761">
    <property type="entry name" value="Diphthami_syn_dom"/>
</dbReference>
<evidence type="ECO:0000259" key="1">
    <source>
        <dbReference type="Pfam" id="PF01902"/>
    </source>
</evidence>
<dbReference type="InterPro" id="IPR014729">
    <property type="entry name" value="Rossmann-like_a/b/a_fold"/>
</dbReference>
<name>A0A5M6DL87_9BACT</name>
<comment type="caution">
    <text evidence="2">The sequence shown here is derived from an EMBL/GenBank/DDBJ whole genome shotgun (WGS) entry which is preliminary data.</text>
</comment>